<dbReference type="STRING" id="667725.A0A0L0FNT5"/>
<dbReference type="FunFam" id="3.10.120.10:FF:000003">
    <property type="entry name" value="membrane-associated progesterone receptor component 1"/>
    <property type="match status" value="1"/>
</dbReference>
<sequence>MTLEELRVNDGVQKPHIFIGLNGSIYDCSARPDFYGPKGPYGLFAGRDASRALATGDLSGDSLSTEHDDLATLTEDEKEAMREWEQTYSIKYRRVGALVREHVSAATTDSEGNIPTSSTKTTATVPDAHSAEAVNPDPTPTAEAEHQPVEQPSTVGNQTATATEDLELDPTILPPPPLPVVTDIDATNEPNPASQDVGDVVHTQAAEVDASSVSDDQKSANDADGDLNNETSARESHLLSRLRAESRSPTPSVGKDWEFVEKADAESKTL</sequence>
<gene>
    <name evidence="4" type="ORF">SARC_09080</name>
</gene>
<protein>
    <recommendedName>
        <fullName evidence="3">Cytochrome b5 heme-binding domain-containing protein</fullName>
    </recommendedName>
</protein>
<feature type="compositionally biased region" description="Basic and acidic residues" evidence="2">
    <location>
        <begin position="255"/>
        <end position="270"/>
    </location>
</feature>
<evidence type="ECO:0000313" key="5">
    <source>
        <dbReference type="Proteomes" id="UP000054560"/>
    </source>
</evidence>
<dbReference type="SMART" id="SM01117">
    <property type="entry name" value="Cyt-b5"/>
    <property type="match status" value="1"/>
</dbReference>
<dbReference type="EMBL" id="KQ242479">
    <property type="protein sequence ID" value="KNC78495.1"/>
    <property type="molecule type" value="Genomic_DNA"/>
</dbReference>
<evidence type="ECO:0000259" key="3">
    <source>
        <dbReference type="SMART" id="SM01117"/>
    </source>
</evidence>
<dbReference type="Gene3D" id="3.10.120.10">
    <property type="entry name" value="Cytochrome b5-like heme/steroid binding domain"/>
    <property type="match status" value="1"/>
</dbReference>
<proteinExistence type="inferred from homology"/>
<dbReference type="OrthoDB" id="547796at2759"/>
<dbReference type="Proteomes" id="UP000054560">
    <property type="component" value="Unassembled WGS sequence"/>
</dbReference>
<evidence type="ECO:0000313" key="4">
    <source>
        <dbReference type="EMBL" id="KNC78495.1"/>
    </source>
</evidence>
<dbReference type="GO" id="GO:0016020">
    <property type="term" value="C:membrane"/>
    <property type="evidence" value="ECO:0007669"/>
    <property type="project" value="TreeGrafter"/>
</dbReference>
<name>A0A0L0FNT5_9EUKA</name>
<dbReference type="PANTHER" id="PTHR10281:SF76">
    <property type="entry name" value="CALCUTTA CUP-RELATED"/>
    <property type="match status" value="1"/>
</dbReference>
<dbReference type="GeneID" id="25909584"/>
<accession>A0A0L0FNT5</accession>
<dbReference type="eggNOG" id="KOG1110">
    <property type="taxonomic scope" value="Eukaryota"/>
</dbReference>
<reference evidence="4 5" key="1">
    <citation type="submission" date="2011-02" db="EMBL/GenBank/DDBJ databases">
        <title>The Genome Sequence of Sphaeroforma arctica JP610.</title>
        <authorList>
            <consortium name="The Broad Institute Genome Sequencing Platform"/>
            <person name="Russ C."/>
            <person name="Cuomo C."/>
            <person name="Young S.K."/>
            <person name="Zeng Q."/>
            <person name="Gargeya S."/>
            <person name="Alvarado L."/>
            <person name="Berlin A."/>
            <person name="Chapman S.B."/>
            <person name="Chen Z."/>
            <person name="Freedman E."/>
            <person name="Gellesch M."/>
            <person name="Goldberg J."/>
            <person name="Griggs A."/>
            <person name="Gujja S."/>
            <person name="Heilman E."/>
            <person name="Heiman D."/>
            <person name="Howarth C."/>
            <person name="Mehta T."/>
            <person name="Neiman D."/>
            <person name="Pearson M."/>
            <person name="Roberts A."/>
            <person name="Saif S."/>
            <person name="Shea T."/>
            <person name="Shenoy N."/>
            <person name="Sisk P."/>
            <person name="Stolte C."/>
            <person name="Sykes S."/>
            <person name="White J."/>
            <person name="Yandava C."/>
            <person name="Burger G."/>
            <person name="Gray M.W."/>
            <person name="Holland P.W.H."/>
            <person name="King N."/>
            <person name="Lang F.B.F."/>
            <person name="Roger A.J."/>
            <person name="Ruiz-Trillo I."/>
            <person name="Haas B."/>
            <person name="Nusbaum C."/>
            <person name="Birren B."/>
        </authorList>
    </citation>
    <scope>NUCLEOTIDE SEQUENCE [LARGE SCALE GENOMIC DNA]</scope>
    <source>
        <strain evidence="4 5">JP610</strain>
    </source>
</reference>
<dbReference type="InterPro" id="IPR001199">
    <property type="entry name" value="Cyt_B5-like_heme/steroid-bd"/>
</dbReference>
<feature type="compositionally biased region" description="Basic and acidic residues" evidence="2">
    <location>
        <begin position="232"/>
        <end position="246"/>
    </location>
</feature>
<feature type="compositionally biased region" description="Polar residues" evidence="2">
    <location>
        <begin position="150"/>
        <end position="162"/>
    </location>
</feature>
<dbReference type="Pfam" id="PF00173">
    <property type="entry name" value="Cyt-b5"/>
    <property type="match status" value="1"/>
</dbReference>
<organism evidence="4 5">
    <name type="scientific">Sphaeroforma arctica JP610</name>
    <dbReference type="NCBI Taxonomy" id="667725"/>
    <lineage>
        <taxon>Eukaryota</taxon>
        <taxon>Ichthyosporea</taxon>
        <taxon>Ichthyophonida</taxon>
        <taxon>Sphaeroforma</taxon>
    </lineage>
</organism>
<feature type="compositionally biased region" description="Polar residues" evidence="2">
    <location>
        <begin position="106"/>
        <end position="124"/>
    </location>
</feature>
<dbReference type="AlphaFoldDB" id="A0A0L0FNT5"/>
<dbReference type="PANTHER" id="PTHR10281">
    <property type="entry name" value="MEMBRANE-ASSOCIATED PROGESTERONE RECEPTOR COMPONENT-RELATED"/>
    <property type="match status" value="1"/>
</dbReference>
<dbReference type="RefSeq" id="XP_014152397.1">
    <property type="nucleotide sequence ID" value="XM_014296922.1"/>
</dbReference>
<dbReference type="SUPFAM" id="SSF55856">
    <property type="entry name" value="Cytochrome b5-like heme/steroid binding domain"/>
    <property type="match status" value="1"/>
</dbReference>
<dbReference type="InterPro" id="IPR036400">
    <property type="entry name" value="Cyt_B5-like_heme/steroid_sf"/>
</dbReference>
<keyword evidence="5" id="KW-1185">Reference proteome</keyword>
<dbReference type="InterPro" id="IPR050577">
    <property type="entry name" value="MAPR/NEUFC/NENF-like"/>
</dbReference>
<evidence type="ECO:0000256" key="1">
    <source>
        <dbReference type="ARBA" id="ARBA00038357"/>
    </source>
</evidence>
<feature type="domain" description="Cytochrome b5 heme-binding" evidence="3">
    <location>
        <begin position="1"/>
        <end position="99"/>
    </location>
</feature>
<feature type="region of interest" description="Disordered" evidence="2">
    <location>
        <begin position="106"/>
        <end position="270"/>
    </location>
</feature>
<comment type="similarity">
    <text evidence="1">Belongs to the cytochrome b5 family. MAPR subfamily.</text>
</comment>
<evidence type="ECO:0000256" key="2">
    <source>
        <dbReference type="SAM" id="MobiDB-lite"/>
    </source>
</evidence>
<dbReference type="GO" id="GO:0012505">
    <property type="term" value="C:endomembrane system"/>
    <property type="evidence" value="ECO:0007669"/>
    <property type="project" value="TreeGrafter"/>
</dbReference>